<dbReference type="PANTHER" id="PTHR11532:SF48">
    <property type="entry name" value="ADIPOCYTE ENHANCER-BINDING PROTEIN 1"/>
    <property type="match status" value="1"/>
</dbReference>
<dbReference type="GO" id="GO:0000977">
    <property type="term" value="F:RNA polymerase II transcription regulatory region sequence-specific DNA binding"/>
    <property type="evidence" value="ECO:0007669"/>
    <property type="project" value="TreeGrafter"/>
</dbReference>
<dbReference type="GO" id="GO:0005615">
    <property type="term" value="C:extracellular space"/>
    <property type="evidence" value="ECO:0007669"/>
    <property type="project" value="TreeGrafter"/>
</dbReference>
<accession>A0A3P8VBG9</accession>
<evidence type="ECO:0000313" key="5">
    <source>
        <dbReference type="Proteomes" id="UP000265120"/>
    </source>
</evidence>
<name>A0A3P8VBG9_CYNSE</name>
<comment type="caution">
    <text evidence="2">Lacks conserved residue(s) required for the propagation of feature annotation.</text>
</comment>
<dbReference type="GO" id="GO:0001227">
    <property type="term" value="F:DNA-binding transcription repressor activity, RNA polymerase II-specific"/>
    <property type="evidence" value="ECO:0007669"/>
    <property type="project" value="TreeGrafter"/>
</dbReference>
<dbReference type="GO" id="GO:0006518">
    <property type="term" value="P:peptide metabolic process"/>
    <property type="evidence" value="ECO:0007669"/>
    <property type="project" value="TreeGrafter"/>
</dbReference>
<keyword evidence="5" id="KW-1185">Reference proteome</keyword>
<dbReference type="STRING" id="244447.ENSCSEP00000012673"/>
<reference evidence="4 5" key="1">
    <citation type="journal article" date="2014" name="Nat. Genet.">
        <title>Whole-genome sequence of a flatfish provides insights into ZW sex chromosome evolution and adaptation to a benthic lifestyle.</title>
        <authorList>
            <person name="Chen S."/>
            <person name="Zhang G."/>
            <person name="Shao C."/>
            <person name="Huang Q."/>
            <person name="Liu G."/>
            <person name="Zhang P."/>
            <person name="Song W."/>
            <person name="An N."/>
            <person name="Chalopin D."/>
            <person name="Volff J.N."/>
            <person name="Hong Y."/>
            <person name="Li Q."/>
            <person name="Sha Z."/>
            <person name="Zhou H."/>
            <person name="Xie M."/>
            <person name="Yu Q."/>
            <person name="Liu Y."/>
            <person name="Xiang H."/>
            <person name="Wang N."/>
            <person name="Wu K."/>
            <person name="Yang C."/>
            <person name="Zhou Q."/>
            <person name="Liao X."/>
            <person name="Yang L."/>
            <person name="Hu Q."/>
            <person name="Zhang J."/>
            <person name="Meng L."/>
            <person name="Jin L."/>
            <person name="Tian Y."/>
            <person name="Lian J."/>
            <person name="Yang J."/>
            <person name="Miao G."/>
            <person name="Liu S."/>
            <person name="Liang Z."/>
            <person name="Yan F."/>
            <person name="Li Y."/>
            <person name="Sun B."/>
            <person name="Zhang H."/>
            <person name="Zhang J."/>
            <person name="Zhu Y."/>
            <person name="Du M."/>
            <person name="Zhao Y."/>
            <person name="Schartl M."/>
            <person name="Tang Q."/>
            <person name="Wang J."/>
        </authorList>
    </citation>
    <scope>NUCLEOTIDE SEQUENCE</scope>
</reference>
<dbReference type="PANTHER" id="PTHR11532">
    <property type="entry name" value="PROTEASE M14 CARBOXYPEPTIDASE"/>
    <property type="match status" value="1"/>
</dbReference>
<dbReference type="SMART" id="SM00631">
    <property type="entry name" value="Zn_pept"/>
    <property type="match status" value="1"/>
</dbReference>
<dbReference type="Gene3D" id="2.60.40.1120">
    <property type="entry name" value="Carboxypeptidase-like, regulatory domain"/>
    <property type="match status" value="1"/>
</dbReference>
<proteinExistence type="inferred from homology"/>
<dbReference type="PROSITE" id="PS52035">
    <property type="entry name" value="PEPTIDASE_M14"/>
    <property type="match status" value="1"/>
</dbReference>
<dbReference type="InterPro" id="IPR050753">
    <property type="entry name" value="Peptidase_M14_domain"/>
</dbReference>
<sequence length="216" mass="24153">MESHPFVLGANFQGGETIVAYPYDSLGRSAGYQYSEPDKPRAVADESLFRWLAVSYAFTHMSMTRNFHGSCHGDISGAGHGIVNRAKWKPVTGMNDFSYLHTNCFELSVFLGCDKFPHESELAQEWERNREAMLIFMEQVHRGIRGIVKDQQGNPIANATVSVEGVNHDVTTGERLALQSPPKSHCTITTPQTFLRVVSPLEGINRPNRDSNLSRR</sequence>
<dbReference type="Pfam" id="PF00246">
    <property type="entry name" value="Peptidase_M14"/>
    <property type="match status" value="1"/>
</dbReference>
<dbReference type="OMA" id="HHCASED"/>
<comment type="similarity">
    <text evidence="1 2">Belongs to the peptidase M14 family.</text>
</comment>
<dbReference type="Gene3D" id="3.40.630.10">
    <property type="entry name" value="Zn peptidases"/>
    <property type="match status" value="1"/>
</dbReference>
<dbReference type="SUPFAM" id="SSF53187">
    <property type="entry name" value="Zn-dependent exopeptidases"/>
    <property type="match status" value="1"/>
</dbReference>
<evidence type="ECO:0000256" key="1">
    <source>
        <dbReference type="ARBA" id="ARBA00005988"/>
    </source>
</evidence>
<organism evidence="4 5">
    <name type="scientific">Cynoglossus semilaevis</name>
    <name type="common">Tongue sole</name>
    <dbReference type="NCBI Taxonomy" id="244447"/>
    <lineage>
        <taxon>Eukaryota</taxon>
        <taxon>Metazoa</taxon>
        <taxon>Chordata</taxon>
        <taxon>Craniata</taxon>
        <taxon>Vertebrata</taxon>
        <taxon>Euteleostomi</taxon>
        <taxon>Actinopterygii</taxon>
        <taxon>Neopterygii</taxon>
        <taxon>Teleostei</taxon>
        <taxon>Neoteleostei</taxon>
        <taxon>Acanthomorphata</taxon>
        <taxon>Carangaria</taxon>
        <taxon>Pleuronectiformes</taxon>
        <taxon>Pleuronectoidei</taxon>
        <taxon>Cynoglossidae</taxon>
        <taxon>Cynoglossinae</taxon>
        <taxon>Cynoglossus</taxon>
    </lineage>
</organism>
<dbReference type="GO" id="GO:0016485">
    <property type="term" value="P:protein processing"/>
    <property type="evidence" value="ECO:0007669"/>
    <property type="project" value="TreeGrafter"/>
</dbReference>
<reference evidence="4" key="2">
    <citation type="submission" date="2025-08" db="UniProtKB">
        <authorList>
            <consortium name="Ensembl"/>
        </authorList>
    </citation>
    <scope>IDENTIFICATION</scope>
</reference>
<dbReference type="GeneTree" id="ENSGT00940000158323"/>
<dbReference type="GO" id="GO:0004181">
    <property type="term" value="F:metallocarboxypeptidase activity"/>
    <property type="evidence" value="ECO:0007669"/>
    <property type="project" value="InterPro"/>
</dbReference>
<dbReference type="GO" id="GO:0008270">
    <property type="term" value="F:zinc ion binding"/>
    <property type="evidence" value="ECO:0007669"/>
    <property type="project" value="InterPro"/>
</dbReference>
<protein>
    <recommendedName>
        <fullName evidence="3">Peptidase M14 domain-containing protein</fullName>
    </recommendedName>
</protein>
<dbReference type="AlphaFoldDB" id="A0A3P8VBG9"/>
<evidence type="ECO:0000259" key="3">
    <source>
        <dbReference type="PROSITE" id="PS52035"/>
    </source>
</evidence>
<dbReference type="Ensembl" id="ENSCSET00000012826.1">
    <property type="protein sequence ID" value="ENSCSEP00000012673.1"/>
    <property type="gene ID" value="ENSCSEG00000008191.1"/>
</dbReference>
<dbReference type="InParanoid" id="A0A3P8VBG9"/>
<evidence type="ECO:0000313" key="4">
    <source>
        <dbReference type="Ensembl" id="ENSCSEP00000012673.1"/>
    </source>
</evidence>
<dbReference type="Proteomes" id="UP000265120">
    <property type="component" value="Chromosome W"/>
</dbReference>
<evidence type="ECO:0000256" key="2">
    <source>
        <dbReference type="PROSITE-ProRule" id="PRU01379"/>
    </source>
</evidence>
<dbReference type="InterPro" id="IPR000834">
    <property type="entry name" value="Peptidase_M14"/>
</dbReference>
<feature type="domain" description="Peptidase M14" evidence="3">
    <location>
        <begin position="1"/>
        <end position="140"/>
    </location>
</feature>
<reference evidence="4" key="3">
    <citation type="submission" date="2025-09" db="UniProtKB">
        <authorList>
            <consortium name="Ensembl"/>
        </authorList>
    </citation>
    <scope>IDENTIFICATION</scope>
</reference>